<evidence type="ECO:0000313" key="3">
    <source>
        <dbReference type="Proteomes" id="UP001157418"/>
    </source>
</evidence>
<keyword evidence="3" id="KW-1185">Reference proteome</keyword>
<feature type="region of interest" description="Disordered" evidence="1">
    <location>
        <begin position="79"/>
        <end position="112"/>
    </location>
</feature>
<accession>A0AAU9NED8</accession>
<evidence type="ECO:0000313" key="2">
    <source>
        <dbReference type="EMBL" id="CAH1436204.1"/>
    </source>
</evidence>
<protein>
    <submittedName>
        <fullName evidence="2">Uncharacterized protein</fullName>
    </submittedName>
</protein>
<gene>
    <name evidence="2" type="ORF">LVIROSA_LOCUS22591</name>
</gene>
<feature type="compositionally biased region" description="Basic and acidic residues" evidence="1">
    <location>
        <begin position="19"/>
        <end position="30"/>
    </location>
</feature>
<name>A0AAU9NED8_9ASTR</name>
<dbReference type="AlphaFoldDB" id="A0AAU9NED8"/>
<proteinExistence type="predicted"/>
<organism evidence="2 3">
    <name type="scientific">Lactuca virosa</name>
    <dbReference type="NCBI Taxonomy" id="75947"/>
    <lineage>
        <taxon>Eukaryota</taxon>
        <taxon>Viridiplantae</taxon>
        <taxon>Streptophyta</taxon>
        <taxon>Embryophyta</taxon>
        <taxon>Tracheophyta</taxon>
        <taxon>Spermatophyta</taxon>
        <taxon>Magnoliopsida</taxon>
        <taxon>eudicotyledons</taxon>
        <taxon>Gunneridae</taxon>
        <taxon>Pentapetalae</taxon>
        <taxon>asterids</taxon>
        <taxon>campanulids</taxon>
        <taxon>Asterales</taxon>
        <taxon>Asteraceae</taxon>
        <taxon>Cichorioideae</taxon>
        <taxon>Cichorieae</taxon>
        <taxon>Lactucinae</taxon>
        <taxon>Lactuca</taxon>
    </lineage>
</organism>
<dbReference type="Proteomes" id="UP001157418">
    <property type="component" value="Unassembled WGS sequence"/>
</dbReference>
<feature type="compositionally biased region" description="Basic residues" evidence="1">
    <location>
        <begin position="7"/>
        <end position="17"/>
    </location>
</feature>
<comment type="caution">
    <text evidence="2">The sequence shown here is derived from an EMBL/GenBank/DDBJ whole genome shotgun (WGS) entry which is preliminary data.</text>
</comment>
<reference evidence="2 3" key="1">
    <citation type="submission" date="2022-01" db="EMBL/GenBank/DDBJ databases">
        <authorList>
            <person name="Xiong W."/>
            <person name="Schranz E."/>
        </authorList>
    </citation>
    <scope>NUCLEOTIDE SEQUENCE [LARGE SCALE GENOMIC DNA]</scope>
</reference>
<feature type="compositionally biased region" description="Basic and acidic residues" evidence="1">
    <location>
        <begin position="93"/>
        <end position="112"/>
    </location>
</feature>
<feature type="region of interest" description="Disordered" evidence="1">
    <location>
        <begin position="1"/>
        <end position="30"/>
    </location>
</feature>
<sequence>MTFVSGTKKHKDKRPKIGTKNEKGKGPEKVYVEDSDSNDEVFDFSFLDFSQETCKPPSNLCNDPFRNFLCDENMLKRGIDGPGDDNNQPGVNKVEHGHLPEVNDKEIGVEFS</sequence>
<evidence type="ECO:0000256" key="1">
    <source>
        <dbReference type="SAM" id="MobiDB-lite"/>
    </source>
</evidence>
<dbReference type="EMBL" id="CAKMRJ010004445">
    <property type="protein sequence ID" value="CAH1436204.1"/>
    <property type="molecule type" value="Genomic_DNA"/>
</dbReference>